<dbReference type="Proteomes" id="UP001085076">
    <property type="component" value="Miscellaneous, Linkage group lg09"/>
</dbReference>
<gene>
    <name evidence="1" type="ORF">J5N97_027786</name>
</gene>
<name>A0A9D5BXX5_9LILI</name>
<sequence>MYYLRTLEYTRYIAIIVNRCCHGYARTRITVIRRITTICLVRMCNQARNIKKQRIISFPVPMVYANKVR</sequence>
<reference evidence="1" key="2">
    <citation type="journal article" date="2022" name="Hortic Res">
        <title>The genome of Dioscorea zingiberensis sheds light on the biosynthesis, origin and evolution of the medicinally important diosgenin saponins.</title>
        <authorList>
            <person name="Li Y."/>
            <person name="Tan C."/>
            <person name="Li Z."/>
            <person name="Guo J."/>
            <person name="Li S."/>
            <person name="Chen X."/>
            <person name="Wang C."/>
            <person name="Dai X."/>
            <person name="Yang H."/>
            <person name="Song W."/>
            <person name="Hou L."/>
            <person name="Xu J."/>
            <person name="Tong Z."/>
            <person name="Xu A."/>
            <person name="Yuan X."/>
            <person name="Wang W."/>
            <person name="Yang Q."/>
            <person name="Chen L."/>
            <person name="Sun Z."/>
            <person name="Wang K."/>
            <person name="Pan B."/>
            <person name="Chen J."/>
            <person name="Bao Y."/>
            <person name="Liu F."/>
            <person name="Qi X."/>
            <person name="Gang D.R."/>
            <person name="Wen J."/>
            <person name="Li J."/>
        </authorList>
    </citation>
    <scope>NUCLEOTIDE SEQUENCE</scope>
    <source>
        <strain evidence="1">Dzin_1.0</strain>
    </source>
</reference>
<comment type="caution">
    <text evidence="1">The sequence shown here is derived from an EMBL/GenBank/DDBJ whole genome shotgun (WGS) entry which is preliminary data.</text>
</comment>
<protein>
    <submittedName>
        <fullName evidence="1">Uncharacterized protein</fullName>
    </submittedName>
</protein>
<accession>A0A9D5BXX5</accession>
<reference evidence="1" key="1">
    <citation type="submission" date="2021-03" db="EMBL/GenBank/DDBJ databases">
        <authorList>
            <person name="Li Z."/>
            <person name="Yang C."/>
        </authorList>
    </citation>
    <scope>NUCLEOTIDE SEQUENCE</scope>
    <source>
        <strain evidence="1">Dzin_1.0</strain>
        <tissue evidence="1">Leaf</tissue>
    </source>
</reference>
<organism evidence="1 2">
    <name type="scientific">Dioscorea zingiberensis</name>
    <dbReference type="NCBI Taxonomy" id="325984"/>
    <lineage>
        <taxon>Eukaryota</taxon>
        <taxon>Viridiplantae</taxon>
        <taxon>Streptophyta</taxon>
        <taxon>Embryophyta</taxon>
        <taxon>Tracheophyta</taxon>
        <taxon>Spermatophyta</taxon>
        <taxon>Magnoliopsida</taxon>
        <taxon>Liliopsida</taxon>
        <taxon>Dioscoreales</taxon>
        <taxon>Dioscoreaceae</taxon>
        <taxon>Dioscorea</taxon>
    </lineage>
</organism>
<proteinExistence type="predicted"/>
<keyword evidence="2" id="KW-1185">Reference proteome</keyword>
<evidence type="ECO:0000313" key="1">
    <source>
        <dbReference type="EMBL" id="KAJ0962664.1"/>
    </source>
</evidence>
<evidence type="ECO:0000313" key="2">
    <source>
        <dbReference type="Proteomes" id="UP001085076"/>
    </source>
</evidence>
<dbReference type="EMBL" id="JAGGNH010000009">
    <property type="protein sequence ID" value="KAJ0962664.1"/>
    <property type="molecule type" value="Genomic_DNA"/>
</dbReference>
<dbReference type="AlphaFoldDB" id="A0A9D5BXX5"/>